<keyword evidence="4" id="KW-1185">Reference proteome</keyword>
<dbReference type="InterPro" id="IPR050345">
    <property type="entry name" value="Aliph_Amidase/BUP"/>
</dbReference>
<dbReference type="AlphaFoldDB" id="A0A927MZP7"/>
<evidence type="ECO:0000313" key="4">
    <source>
        <dbReference type="Proteomes" id="UP000638648"/>
    </source>
</evidence>
<accession>A0A927MZP7</accession>
<evidence type="ECO:0000256" key="1">
    <source>
        <dbReference type="ARBA" id="ARBA00022801"/>
    </source>
</evidence>
<dbReference type="PANTHER" id="PTHR43674">
    <property type="entry name" value="NITRILASE C965.09-RELATED"/>
    <property type="match status" value="1"/>
</dbReference>
<dbReference type="CDD" id="cd07197">
    <property type="entry name" value="nitrilase"/>
    <property type="match status" value="1"/>
</dbReference>
<dbReference type="SUPFAM" id="SSF56317">
    <property type="entry name" value="Carbon-nitrogen hydrolase"/>
    <property type="match status" value="1"/>
</dbReference>
<dbReference type="GO" id="GO:0050126">
    <property type="term" value="F:N-carbamoylputrescine amidase activity"/>
    <property type="evidence" value="ECO:0007669"/>
    <property type="project" value="TreeGrafter"/>
</dbReference>
<dbReference type="InterPro" id="IPR036526">
    <property type="entry name" value="C-N_Hydrolase_sf"/>
</dbReference>
<name>A0A927MZP7_9ACTN</name>
<dbReference type="Pfam" id="PF00795">
    <property type="entry name" value="CN_hydrolase"/>
    <property type="match status" value="1"/>
</dbReference>
<dbReference type="PANTHER" id="PTHR43674:SF2">
    <property type="entry name" value="BETA-UREIDOPROPIONASE"/>
    <property type="match status" value="1"/>
</dbReference>
<dbReference type="EMBL" id="JADBEM010000001">
    <property type="protein sequence ID" value="MBE1609314.1"/>
    <property type="molecule type" value="Genomic_DNA"/>
</dbReference>
<dbReference type="GO" id="GO:0033388">
    <property type="term" value="P:putrescine biosynthetic process from arginine"/>
    <property type="evidence" value="ECO:0007669"/>
    <property type="project" value="TreeGrafter"/>
</dbReference>
<dbReference type="Proteomes" id="UP000638648">
    <property type="component" value="Unassembled WGS sequence"/>
</dbReference>
<feature type="domain" description="CN hydrolase" evidence="2">
    <location>
        <begin position="1"/>
        <end position="243"/>
    </location>
</feature>
<sequence>MKVASYQAPYLPFGSMDAVGLIAGQITACEAEGVEILCCPESVIGGLAHESDGQSPSDVALGVDNGELRDVVASLLRTSVLVIVGFTERDTGGALYSSAAVLADGQVAAIHRKVYPGYRTVIRAGEHLPVFRHGSTPFGIIICNDIWYVEPARLLAAGGAALLFVPTNGGHLRAPSAGFRARGDNLPIARAVENSTTVVVADVAGRQGERFSYGSSAIVDPDGIVLAKAASSTETLLVADVEPNRRIEADPRGWDGYTNPAVSQAFLRLSQYGRDGNDDRSQGLAPVD</sequence>
<dbReference type="Gene3D" id="3.60.110.10">
    <property type="entry name" value="Carbon-nitrogen hydrolase"/>
    <property type="match status" value="1"/>
</dbReference>
<dbReference type="InterPro" id="IPR003010">
    <property type="entry name" value="C-N_Hydrolase"/>
</dbReference>
<keyword evidence="1" id="KW-0378">Hydrolase</keyword>
<gene>
    <name evidence="3" type="ORF">HEB94_006162</name>
</gene>
<dbReference type="RefSeq" id="WP_192752911.1">
    <property type="nucleotide sequence ID" value="NZ_BAABJL010000142.1"/>
</dbReference>
<evidence type="ECO:0000313" key="3">
    <source>
        <dbReference type="EMBL" id="MBE1609314.1"/>
    </source>
</evidence>
<organism evidence="3 4">
    <name type="scientific">Actinopolymorpha pittospori</name>
    <dbReference type="NCBI Taxonomy" id="648752"/>
    <lineage>
        <taxon>Bacteria</taxon>
        <taxon>Bacillati</taxon>
        <taxon>Actinomycetota</taxon>
        <taxon>Actinomycetes</taxon>
        <taxon>Propionibacteriales</taxon>
        <taxon>Actinopolymorphaceae</taxon>
        <taxon>Actinopolymorpha</taxon>
    </lineage>
</organism>
<reference evidence="3" key="1">
    <citation type="submission" date="2020-10" db="EMBL/GenBank/DDBJ databases">
        <title>Sequencing the genomes of 1000 actinobacteria strains.</title>
        <authorList>
            <person name="Klenk H.-P."/>
        </authorList>
    </citation>
    <scope>NUCLEOTIDE SEQUENCE</scope>
    <source>
        <strain evidence="3">DSM 45354</strain>
    </source>
</reference>
<comment type="caution">
    <text evidence="3">The sequence shown here is derived from an EMBL/GenBank/DDBJ whole genome shotgun (WGS) entry which is preliminary data.</text>
</comment>
<protein>
    <submittedName>
        <fullName evidence="3">Amidohydrolase</fullName>
    </submittedName>
</protein>
<evidence type="ECO:0000259" key="2">
    <source>
        <dbReference type="PROSITE" id="PS50263"/>
    </source>
</evidence>
<dbReference type="PROSITE" id="PS50263">
    <property type="entry name" value="CN_HYDROLASE"/>
    <property type="match status" value="1"/>
</dbReference>
<proteinExistence type="predicted"/>